<dbReference type="Pfam" id="PF07731">
    <property type="entry name" value="Cu-oxidase_2"/>
    <property type="match status" value="1"/>
</dbReference>
<feature type="transmembrane region" description="Helical" evidence="4">
    <location>
        <begin position="34"/>
        <end position="55"/>
    </location>
</feature>
<reference evidence="7" key="1">
    <citation type="submission" date="2023-07" db="EMBL/GenBank/DDBJ databases">
        <title>Sequencing the genomes of 1000 actinobacteria strains.</title>
        <authorList>
            <person name="Klenk H.-P."/>
        </authorList>
    </citation>
    <scope>NUCLEOTIDE SEQUENCE</scope>
    <source>
        <strain evidence="7">DSM 44707</strain>
    </source>
</reference>
<gene>
    <name evidence="7" type="ORF">J2S41_003772</name>
</gene>
<dbReference type="Gene3D" id="2.60.40.420">
    <property type="entry name" value="Cupredoxins - blue copper proteins"/>
    <property type="match status" value="3"/>
</dbReference>
<dbReference type="RefSeq" id="WP_310369198.1">
    <property type="nucleotide sequence ID" value="NZ_JAVDYB010000001.1"/>
</dbReference>
<dbReference type="InterPro" id="IPR045087">
    <property type="entry name" value="Cu-oxidase_fam"/>
</dbReference>
<dbReference type="PROSITE" id="PS00080">
    <property type="entry name" value="MULTICOPPER_OXIDASE2"/>
    <property type="match status" value="1"/>
</dbReference>
<keyword evidence="8" id="KW-1185">Reference proteome</keyword>
<dbReference type="PANTHER" id="PTHR11709">
    <property type="entry name" value="MULTI-COPPER OXIDASE"/>
    <property type="match status" value="1"/>
</dbReference>
<dbReference type="EMBL" id="JAVDYB010000001">
    <property type="protein sequence ID" value="MDR7276994.1"/>
    <property type="molecule type" value="Genomic_DNA"/>
</dbReference>
<sequence length="602" mass="63284">MYGILIFVDLTLAVVALAVAPVYGFRPGRTWARVVAAVVASRLAVAVALMTGSVLLADSRLTVQVPLAVLPVAWALWRPGRTAAHVATAGVLLSVWWLLVPFGPRDVTAVLAGSVAVLVLVAALSVPLTRRRAAGSRPAALPWLATVALLVPAVTLVVAERANAAAEGAHRHAGGQQSVDRLTGPRDRAADVRFTLTAARGAITLASGRTVEGITVNGAAPGPQLRARKGQLVEVTLVNTDVAEGVTLHWHGVDVPNAEDGVPGVTQDAVPPGQRHVYRFVPTRAGTYWYHTHRDGSRNVAKGLFGALIIDEAAPVAALERTLFTHVWPGTEGAALDVADRPARQDAAPGTTVLLRLVNSSEDRQTIRVGGVPFRVAALDGNAIQGATELRAGTGLPLAAGGRYDVAFTMPAEAVIVAVDGSPDATLTLALPGARDPVAPAGGALFDPLAYGSGADRPDGAYQRTFDLRLDDGFGFSQGRFSYVSSLINGRLYPAVPTLDVSLGDRVRVRIASRSVADHPFHLHGHRIRVLSRNGVPVSGSPWWTDTLNVGTGEAYEVEFVADNPGIWMDHCHNFSHGANGMIMHLAYAGVSSPYSSDHSPE</sequence>
<evidence type="ECO:0000256" key="4">
    <source>
        <dbReference type="SAM" id="Phobius"/>
    </source>
</evidence>
<dbReference type="Pfam" id="PF07732">
    <property type="entry name" value="Cu-oxidase_3"/>
    <property type="match status" value="1"/>
</dbReference>
<evidence type="ECO:0000313" key="7">
    <source>
        <dbReference type="EMBL" id="MDR7276994.1"/>
    </source>
</evidence>
<dbReference type="InterPro" id="IPR002355">
    <property type="entry name" value="Cu_oxidase_Cu_BS"/>
</dbReference>
<dbReference type="SUPFAM" id="SSF49503">
    <property type="entry name" value="Cupredoxins"/>
    <property type="match status" value="3"/>
</dbReference>
<accession>A0AAE3YND0</accession>
<keyword evidence="4" id="KW-0472">Membrane</keyword>
<dbReference type="InterPro" id="IPR008972">
    <property type="entry name" value="Cupredoxin"/>
</dbReference>
<dbReference type="CDD" id="cd04202">
    <property type="entry name" value="CuRO_D2_2dMcoN_like"/>
    <property type="match status" value="1"/>
</dbReference>
<feature type="domain" description="Plastocyanin-like" evidence="5">
    <location>
        <begin position="486"/>
        <end position="587"/>
    </location>
</feature>
<evidence type="ECO:0000256" key="3">
    <source>
        <dbReference type="ARBA" id="ARBA00023008"/>
    </source>
</evidence>
<dbReference type="PANTHER" id="PTHR11709:SF394">
    <property type="entry name" value="FI03373P-RELATED"/>
    <property type="match status" value="1"/>
</dbReference>
<proteinExistence type="predicted"/>
<dbReference type="GO" id="GO:0005507">
    <property type="term" value="F:copper ion binding"/>
    <property type="evidence" value="ECO:0007669"/>
    <property type="project" value="InterPro"/>
</dbReference>
<evidence type="ECO:0000259" key="6">
    <source>
        <dbReference type="Pfam" id="PF07732"/>
    </source>
</evidence>
<dbReference type="AlphaFoldDB" id="A0AAE3YND0"/>
<protein>
    <submittedName>
        <fullName evidence="7">FtsP/CotA-like multicopper oxidase with cupredoxin domain</fullName>
    </submittedName>
</protein>
<feature type="transmembrane region" description="Helical" evidence="4">
    <location>
        <begin position="140"/>
        <end position="159"/>
    </location>
</feature>
<feature type="transmembrane region" description="Helical" evidence="4">
    <location>
        <begin position="84"/>
        <end position="103"/>
    </location>
</feature>
<evidence type="ECO:0000256" key="2">
    <source>
        <dbReference type="ARBA" id="ARBA00023002"/>
    </source>
</evidence>
<keyword evidence="2" id="KW-0560">Oxidoreductase</keyword>
<dbReference type="InterPro" id="IPR011707">
    <property type="entry name" value="Cu-oxidase-like_N"/>
</dbReference>
<dbReference type="InterPro" id="IPR011706">
    <property type="entry name" value="Cu-oxidase_C"/>
</dbReference>
<dbReference type="GO" id="GO:0016491">
    <property type="term" value="F:oxidoreductase activity"/>
    <property type="evidence" value="ECO:0007669"/>
    <property type="project" value="UniProtKB-KW"/>
</dbReference>
<comment type="caution">
    <text evidence="7">The sequence shown here is derived from an EMBL/GenBank/DDBJ whole genome shotgun (WGS) entry which is preliminary data.</text>
</comment>
<organism evidence="7 8">
    <name type="scientific">Catenuloplanes atrovinosus</name>
    <dbReference type="NCBI Taxonomy" id="137266"/>
    <lineage>
        <taxon>Bacteria</taxon>
        <taxon>Bacillati</taxon>
        <taxon>Actinomycetota</taxon>
        <taxon>Actinomycetes</taxon>
        <taxon>Micromonosporales</taxon>
        <taxon>Micromonosporaceae</taxon>
        <taxon>Catenuloplanes</taxon>
    </lineage>
</organism>
<feature type="transmembrane region" description="Helical" evidence="4">
    <location>
        <begin position="109"/>
        <end position="128"/>
    </location>
</feature>
<keyword evidence="4" id="KW-0812">Transmembrane</keyword>
<keyword evidence="4" id="KW-1133">Transmembrane helix</keyword>
<feature type="transmembrane region" description="Helical" evidence="4">
    <location>
        <begin position="6"/>
        <end position="25"/>
    </location>
</feature>
<evidence type="ECO:0000256" key="1">
    <source>
        <dbReference type="ARBA" id="ARBA00022723"/>
    </source>
</evidence>
<keyword evidence="3" id="KW-0186">Copper</keyword>
<dbReference type="Proteomes" id="UP001183643">
    <property type="component" value="Unassembled WGS sequence"/>
</dbReference>
<keyword evidence="1" id="KW-0479">Metal-binding</keyword>
<evidence type="ECO:0000259" key="5">
    <source>
        <dbReference type="Pfam" id="PF07731"/>
    </source>
</evidence>
<name>A0AAE3YND0_9ACTN</name>
<evidence type="ECO:0000313" key="8">
    <source>
        <dbReference type="Proteomes" id="UP001183643"/>
    </source>
</evidence>
<feature type="domain" description="Plastocyanin-like" evidence="6">
    <location>
        <begin position="201"/>
        <end position="313"/>
    </location>
</feature>